<sequence length="388" mass="39480">MQKKIIALAIAAAVSAPAFADTSNVTVYGVANVSYDMTRTGNNTAGVAGFSNNKVSSNTSRLGLKGSEDLGDGLSAIWQIETLIQIDGGACTAPGVCPAQTLANRNTFAGLSSTTAGTVLLGRHDTPYKIATRAMDVFGDQIADNRSIMGSGGASFDGRQPDVVAYISPAMSGFTGAIAYVAGAESQTATTQTKGSAWSLAGLYGNGPLNINAGYEVHNIGSAAGSIGIVGLTKTVKETAWKIGASYTIDAFTINGVYEKTSDDFGGQVALGTALLPAGVDVLGHNAYYLSGKYAFGSNAVKLAYTHAGNLNMGGTVASANTGANQISVGFDHNLSKRTTVYALYTQLNNKSAGAYTLGNASIGNGAVFNNGAGSKPSAVSLGMKHTF</sequence>
<dbReference type="InterPro" id="IPR033900">
    <property type="entry name" value="Gram_neg_porin_domain"/>
</dbReference>
<dbReference type="InterPro" id="IPR023614">
    <property type="entry name" value="Porin_dom_sf"/>
</dbReference>
<feature type="chain" id="PRO_5042927413" evidence="11">
    <location>
        <begin position="21"/>
        <end position="388"/>
    </location>
</feature>
<dbReference type="PANTHER" id="PTHR34501">
    <property type="entry name" value="PROTEIN YDDL-RELATED"/>
    <property type="match status" value="1"/>
</dbReference>
<evidence type="ECO:0000256" key="5">
    <source>
        <dbReference type="ARBA" id="ARBA00022692"/>
    </source>
</evidence>
<keyword evidence="14" id="KW-1185">Reference proteome</keyword>
<dbReference type="SUPFAM" id="SSF56935">
    <property type="entry name" value="Porins"/>
    <property type="match status" value="1"/>
</dbReference>
<proteinExistence type="predicted"/>
<dbReference type="CDD" id="cd00342">
    <property type="entry name" value="gram_neg_porins"/>
    <property type="match status" value="1"/>
</dbReference>
<evidence type="ECO:0000313" key="14">
    <source>
        <dbReference type="Proteomes" id="UP001319121"/>
    </source>
</evidence>
<dbReference type="InterPro" id="IPR002299">
    <property type="entry name" value="Porin_Neis"/>
</dbReference>
<evidence type="ECO:0000256" key="11">
    <source>
        <dbReference type="SAM" id="SignalP"/>
    </source>
</evidence>
<dbReference type="Proteomes" id="UP001319121">
    <property type="component" value="Chromosome"/>
</dbReference>
<keyword evidence="10" id="KW-0998">Cell outer membrane</keyword>
<evidence type="ECO:0000256" key="8">
    <source>
        <dbReference type="ARBA" id="ARBA00023114"/>
    </source>
</evidence>
<dbReference type="GO" id="GO:0046930">
    <property type="term" value="C:pore complex"/>
    <property type="evidence" value="ECO:0007669"/>
    <property type="project" value="UniProtKB-KW"/>
</dbReference>
<dbReference type="InterPro" id="IPR050298">
    <property type="entry name" value="Gram-neg_bact_OMP"/>
</dbReference>
<dbReference type="GO" id="GO:0009279">
    <property type="term" value="C:cell outer membrane"/>
    <property type="evidence" value="ECO:0007669"/>
    <property type="project" value="UniProtKB-SubCell"/>
</dbReference>
<dbReference type="PRINTS" id="PR00184">
    <property type="entry name" value="NEISSPPORIN"/>
</dbReference>
<comment type="subcellular location">
    <subcellularLocation>
        <location evidence="1">Cell outer membrane</location>
        <topology evidence="1">Multi-pass membrane protein</topology>
    </subcellularLocation>
</comment>
<keyword evidence="5" id="KW-0812">Transmembrane</keyword>
<evidence type="ECO:0000256" key="3">
    <source>
        <dbReference type="ARBA" id="ARBA00022448"/>
    </source>
</evidence>
<dbReference type="AlphaFoldDB" id="A0AAN1SXQ9"/>
<evidence type="ECO:0000256" key="2">
    <source>
        <dbReference type="ARBA" id="ARBA00011233"/>
    </source>
</evidence>
<dbReference type="RefSeq" id="WP_212786138.1">
    <property type="nucleotide sequence ID" value="NZ_AP019536.1"/>
</dbReference>
<keyword evidence="4" id="KW-1134">Transmembrane beta strand</keyword>
<accession>A0AAN1SXQ9</accession>
<evidence type="ECO:0000259" key="12">
    <source>
        <dbReference type="Pfam" id="PF13609"/>
    </source>
</evidence>
<feature type="signal peptide" evidence="11">
    <location>
        <begin position="1"/>
        <end position="20"/>
    </location>
</feature>
<name>A0AAN1SXQ9_9PROT</name>
<keyword evidence="9" id="KW-0472">Membrane</keyword>
<gene>
    <name evidence="13" type="ORF">FGKAn22_01940</name>
</gene>
<protein>
    <submittedName>
        <fullName evidence="13">Porin</fullName>
    </submittedName>
</protein>
<dbReference type="Pfam" id="PF13609">
    <property type="entry name" value="Porin_4"/>
    <property type="match status" value="1"/>
</dbReference>
<evidence type="ECO:0000256" key="9">
    <source>
        <dbReference type="ARBA" id="ARBA00023136"/>
    </source>
</evidence>
<keyword evidence="8" id="KW-0626">Porin</keyword>
<comment type="subunit">
    <text evidence="2">Homotrimer.</text>
</comment>
<dbReference type="PANTHER" id="PTHR34501:SF9">
    <property type="entry name" value="MAJOR OUTER MEMBRANE PROTEIN P.IA"/>
    <property type="match status" value="1"/>
</dbReference>
<organism evidence="13 14">
    <name type="scientific">Ferrigenium kumadai</name>
    <dbReference type="NCBI Taxonomy" id="1682490"/>
    <lineage>
        <taxon>Bacteria</taxon>
        <taxon>Pseudomonadati</taxon>
        <taxon>Pseudomonadota</taxon>
        <taxon>Betaproteobacteria</taxon>
        <taxon>Nitrosomonadales</taxon>
        <taxon>Gallionellaceae</taxon>
        <taxon>Ferrigenium</taxon>
    </lineage>
</organism>
<keyword evidence="3" id="KW-0813">Transport</keyword>
<keyword evidence="6 11" id="KW-0732">Signal</keyword>
<keyword evidence="7" id="KW-0406">Ion transport</keyword>
<evidence type="ECO:0000256" key="10">
    <source>
        <dbReference type="ARBA" id="ARBA00023237"/>
    </source>
</evidence>
<reference evidence="13 14" key="1">
    <citation type="submission" date="2019-03" db="EMBL/GenBank/DDBJ databases">
        <title>Complete genome sequence of Ferrigenium kumadai strain An22, a microaerophilic iron-oxidizing bacterium isolated from a paddy field soil.</title>
        <authorList>
            <person name="Watanabe T."/>
            <person name="Asakawa S."/>
        </authorList>
    </citation>
    <scope>NUCLEOTIDE SEQUENCE [LARGE SCALE GENOMIC DNA]</scope>
    <source>
        <strain evidence="13 14">An22</strain>
    </source>
</reference>
<evidence type="ECO:0000313" key="13">
    <source>
        <dbReference type="EMBL" id="BBI98501.1"/>
    </source>
</evidence>
<dbReference type="Gene3D" id="2.40.160.10">
    <property type="entry name" value="Porin"/>
    <property type="match status" value="1"/>
</dbReference>
<dbReference type="KEGG" id="fku:FGKAn22_01940"/>
<evidence type="ECO:0000256" key="4">
    <source>
        <dbReference type="ARBA" id="ARBA00022452"/>
    </source>
</evidence>
<dbReference type="GO" id="GO:0015288">
    <property type="term" value="F:porin activity"/>
    <property type="evidence" value="ECO:0007669"/>
    <property type="project" value="UniProtKB-KW"/>
</dbReference>
<evidence type="ECO:0000256" key="6">
    <source>
        <dbReference type="ARBA" id="ARBA00022729"/>
    </source>
</evidence>
<evidence type="ECO:0000256" key="7">
    <source>
        <dbReference type="ARBA" id="ARBA00023065"/>
    </source>
</evidence>
<evidence type="ECO:0000256" key="1">
    <source>
        <dbReference type="ARBA" id="ARBA00004571"/>
    </source>
</evidence>
<dbReference type="GO" id="GO:0006811">
    <property type="term" value="P:monoatomic ion transport"/>
    <property type="evidence" value="ECO:0007669"/>
    <property type="project" value="UniProtKB-KW"/>
</dbReference>
<feature type="domain" description="Porin" evidence="12">
    <location>
        <begin position="7"/>
        <end position="351"/>
    </location>
</feature>
<dbReference type="EMBL" id="AP019536">
    <property type="protein sequence ID" value="BBI98501.1"/>
    <property type="molecule type" value="Genomic_DNA"/>
</dbReference>